<evidence type="ECO:0000313" key="2">
    <source>
        <dbReference type="EMBL" id="KAG2193617.1"/>
    </source>
</evidence>
<dbReference type="PROSITE" id="PS50878">
    <property type="entry name" value="RT_POL"/>
    <property type="match status" value="1"/>
</dbReference>
<dbReference type="AlphaFoldDB" id="A0A8H7QJR3"/>
<evidence type="ECO:0000259" key="1">
    <source>
        <dbReference type="PROSITE" id="PS50878"/>
    </source>
</evidence>
<dbReference type="EMBL" id="JAEPRD010000224">
    <property type="protein sequence ID" value="KAG2193617.1"/>
    <property type="molecule type" value="Genomic_DNA"/>
</dbReference>
<dbReference type="OrthoDB" id="2277222at2759"/>
<reference evidence="2" key="1">
    <citation type="submission" date="2020-12" db="EMBL/GenBank/DDBJ databases">
        <title>Metabolic potential, ecology and presence of endohyphal bacteria is reflected in genomic diversity of Mucoromycotina.</title>
        <authorList>
            <person name="Muszewska A."/>
            <person name="Okrasinska A."/>
            <person name="Steczkiewicz K."/>
            <person name="Drgas O."/>
            <person name="Orlowska M."/>
            <person name="Perlinska-Lenart U."/>
            <person name="Aleksandrzak-Piekarczyk T."/>
            <person name="Szatraj K."/>
            <person name="Zielenkiewicz U."/>
            <person name="Pilsyk S."/>
            <person name="Malc E."/>
            <person name="Mieczkowski P."/>
            <person name="Kruszewska J.S."/>
            <person name="Biernat P."/>
            <person name="Pawlowska J."/>
        </authorList>
    </citation>
    <scope>NUCLEOTIDE SEQUENCE</scope>
    <source>
        <strain evidence="2">WA0000017839</strain>
    </source>
</reference>
<dbReference type="SUPFAM" id="SSF56672">
    <property type="entry name" value="DNA/RNA polymerases"/>
    <property type="match status" value="1"/>
</dbReference>
<sequence length="584" mass="66933">MIKPIIQQSSTILNYLFRICWITGYTPKLWRQSQIVPIYKGAGDQTQPSNYRPISLTSTFRKITEYCLQAQLYQQTDFISIQQGGFKPKLSAMDHAVVLDVLMHRFKTNNNNTPPTVITLDVAKAYDQCPCDTIWNTMYNKNCNQRLLNILKNLFDQVSIQVINGNHQSPNFKPITGVLQGSVLSPHLYSIFINSLPEQLSEIHPTHNLQDINCLLFADDVVLISSSNKMQNLLNICEEHSLLNGYRWSPTKCTVISSPTNSTTYTLYNTNLPTAPTVKYLGLQFNHLGMDTQAHINTLKEKVNKSMHRIHQIGARTNGFSLLLSIKIYKQFIRPKIEYGLSITNFKTTNFAALERLQDDCLRMFVGGFTNSSVKSLRVMVNLPSMVELQQKIQQAKSHQKQKPNLPGPTTGYLTLSIFKKLTHTISSYRSNAIINSSEKMIQGCRSDLNIDPILIIPMTRKERRRILRWRMNWLPGGKPNCHCGGQMSRNHLFVCPTIPEAYWEHIQRGLHNDVNPIDAILKSLPTTKPKSITEKQNLIIKWQPLWTDLLNILFLVDQICHKTQETFVDEPDPGVLFYKWIMK</sequence>
<dbReference type="CDD" id="cd01650">
    <property type="entry name" value="RT_nLTR_like"/>
    <property type="match status" value="1"/>
</dbReference>
<dbReference type="InterPro" id="IPR000477">
    <property type="entry name" value="RT_dom"/>
</dbReference>
<evidence type="ECO:0000313" key="3">
    <source>
        <dbReference type="Proteomes" id="UP000603453"/>
    </source>
</evidence>
<dbReference type="PANTHER" id="PTHR19446">
    <property type="entry name" value="REVERSE TRANSCRIPTASES"/>
    <property type="match status" value="1"/>
</dbReference>
<accession>A0A8H7QJR3</accession>
<dbReference type="Pfam" id="PF00078">
    <property type="entry name" value="RVT_1"/>
    <property type="match status" value="1"/>
</dbReference>
<keyword evidence="3" id="KW-1185">Reference proteome</keyword>
<gene>
    <name evidence="2" type="ORF">INT47_007240</name>
</gene>
<comment type="caution">
    <text evidence="2">The sequence shown here is derived from an EMBL/GenBank/DDBJ whole genome shotgun (WGS) entry which is preliminary data.</text>
</comment>
<dbReference type="InterPro" id="IPR043502">
    <property type="entry name" value="DNA/RNA_pol_sf"/>
</dbReference>
<protein>
    <recommendedName>
        <fullName evidence="1">Reverse transcriptase domain-containing protein</fullName>
    </recommendedName>
</protein>
<feature type="domain" description="Reverse transcriptase" evidence="1">
    <location>
        <begin position="19"/>
        <end position="285"/>
    </location>
</feature>
<organism evidence="2 3">
    <name type="scientific">Mucor saturninus</name>
    <dbReference type="NCBI Taxonomy" id="64648"/>
    <lineage>
        <taxon>Eukaryota</taxon>
        <taxon>Fungi</taxon>
        <taxon>Fungi incertae sedis</taxon>
        <taxon>Mucoromycota</taxon>
        <taxon>Mucoromycotina</taxon>
        <taxon>Mucoromycetes</taxon>
        <taxon>Mucorales</taxon>
        <taxon>Mucorineae</taxon>
        <taxon>Mucoraceae</taxon>
        <taxon>Mucor</taxon>
    </lineage>
</organism>
<proteinExistence type="predicted"/>
<name>A0A8H7QJR3_9FUNG</name>
<dbReference type="Proteomes" id="UP000603453">
    <property type="component" value="Unassembled WGS sequence"/>
</dbReference>